<dbReference type="CDD" id="cd04301">
    <property type="entry name" value="NAT_SF"/>
    <property type="match status" value="1"/>
</dbReference>
<organism evidence="4 5">
    <name type="scientific">Pseudonocardia alaniniphila</name>
    <dbReference type="NCBI Taxonomy" id="75291"/>
    <lineage>
        <taxon>Bacteria</taxon>
        <taxon>Bacillati</taxon>
        <taxon>Actinomycetota</taxon>
        <taxon>Actinomycetes</taxon>
        <taxon>Pseudonocardiales</taxon>
        <taxon>Pseudonocardiaceae</taxon>
        <taxon>Pseudonocardia</taxon>
    </lineage>
</organism>
<accession>A0ABS9TSA6</accession>
<dbReference type="PANTHER" id="PTHR43877">
    <property type="entry name" value="AMINOALKYLPHOSPHONATE N-ACETYLTRANSFERASE-RELATED-RELATED"/>
    <property type="match status" value="1"/>
</dbReference>
<dbReference type="PROSITE" id="PS51186">
    <property type="entry name" value="GNAT"/>
    <property type="match status" value="1"/>
</dbReference>
<dbReference type="Pfam" id="PF00583">
    <property type="entry name" value="Acetyltransf_1"/>
    <property type="match status" value="1"/>
</dbReference>
<comment type="caution">
    <text evidence="4">The sequence shown here is derived from an EMBL/GenBank/DDBJ whole genome shotgun (WGS) entry which is preliminary data.</text>
</comment>
<name>A0ABS9TSA6_9PSEU</name>
<feature type="domain" description="N-acetyltransferase" evidence="3">
    <location>
        <begin position="32"/>
        <end position="195"/>
    </location>
</feature>
<evidence type="ECO:0000259" key="3">
    <source>
        <dbReference type="PROSITE" id="PS51186"/>
    </source>
</evidence>
<sequence>MTFSEQAPSRELQTPTGEVTDIVRSGRDNGGADLRQVRTHDHAVLVRAIQTWWGDSRTPQEAVQLSLLLPRLFVEFFRETSFVMERGDVLAGFLIGLHPTSDPEEAYVHFVGVNPNLRRAGVAHRLYTTFFERALAAGRHHIRAVTSPANSGSISFHRAMGFELEPSDYEIDGVPVHRDYDGPGQDRVCMRLTLRVPDSGPSGLTRGAPPG</sequence>
<evidence type="ECO:0000313" key="4">
    <source>
        <dbReference type="EMBL" id="MCH6171391.1"/>
    </source>
</evidence>
<evidence type="ECO:0000256" key="2">
    <source>
        <dbReference type="ARBA" id="ARBA00023315"/>
    </source>
</evidence>
<dbReference type="Gene3D" id="3.40.630.30">
    <property type="match status" value="1"/>
</dbReference>
<keyword evidence="2" id="KW-0012">Acyltransferase</keyword>
<dbReference type="EMBL" id="JAKXMK010000042">
    <property type="protein sequence ID" value="MCH6171391.1"/>
    <property type="molecule type" value="Genomic_DNA"/>
</dbReference>
<keyword evidence="1" id="KW-0808">Transferase</keyword>
<dbReference type="Proteomes" id="UP001299970">
    <property type="component" value="Unassembled WGS sequence"/>
</dbReference>
<keyword evidence="5" id="KW-1185">Reference proteome</keyword>
<evidence type="ECO:0000256" key="1">
    <source>
        <dbReference type="ARBA" id="ARBA00022679"/>
    </source>
</evidence>
<proteinExistence type="predicted"/>
<dbReference type="InterPro" id="IPR050832">
    <property type="entry name" value="Bact_Acetyltransf"/>
</dbReference>
<dbReference type="SUPFAM" id="SSF55729">
    <property type="entry name" value="Acyl-CoA N-acyltransferases (Nat)"/>
    <property type="match status" value="1"/>
</dbReference>
<dbReference type="InterPro" id="IPR000182">
    <property type="entry name" value="GNAT_dom"/>
</dbReference>
<evidence type="ECO:0000313" key="5">
    <source>
        <dbReference type="Proteomes" id="UP001299970"/>
    </source>
</evidence>
<dbReference type="InterPro" id="IPR016181">
    <property type="entry name" value="Acyl_CoA_acyltransferase"/>
</dbReference>
<protein>
    <submittedName>
        <fullName evidence="4">GNAT family N-acetyltransferase</fullName>
    </submittedName>
</protein>
<reference evidence="4 5" key="1">
    <citation type="submission" date="2022-03" db="EMBL/GenBank/DDBJ databases">
        <title>Pseudonocardia alaer sp. nov., a novel actinomycete isolated from reed forest soil.</title>
        <authorList>
            <person name="Wang L."/>
        </authorList>
    </citation>
    <scope>NUCLEOTIDE SEQUENCE [LARGE SCALE GENOMIC DNA]</scope>
    <source>
        <strain evidence="4 5">Y-16303</strain>
    </source>
</reference>
<gene>
    <name evidence="4" type="ORF">MMF94_37350</name>
</gene>
<dbReference type="RefSeq" id="WP_241042195.1">
    <property type="nucleotide sequence ID" value="NZ_BAAAJF010000048.1"/>
</dbReference>